<sequence>MDCSRRQARCGLHLPTVEKVPATVQAIEKDTGEEIPGDVKKRDFSVVITELPVPLPLDEMDDVCVIEILRNLSLAPHLLEECCNFRHQPELFLDGNHLEAEGAIALLTQISEAAVNEGIERERAAQLKLEQAEAAKAATRKRYDLDGGGEATTPSSAPGSGQPTPDTQVPAAENHSAFVMDSESEFGTNTNAKKGKNDNSAFLTSSGIDTDDGGSRNLRKGSRKKSKGKPKTARLDRLFKHIESLLQ</sequence>
<evidence type="ECO:0000313" key="3">
    <source>
        <dbReference type="Proteomes" id="UP000275846"/>
    </source>
</evidence>
<dbReference type="AlphaFoldDB" id="A0A183TJE0"/>
<organism evidence="4">
    <name type="scientific">Schistocephalus solidus</name>
    <name type="common">Tapeworm</name>
    <dbReference type="NCBI Taxonomy" id="70667"/>
    <lineage>
        <taxon>Eukaryota</taxon>
        <taxon>Metazoa</taxon>
        <taxon>Spiralia</taxon>
        <taxon>Lophotrochozoa</taxon>
        <taxon>Platyhelminthes</taxon>
        <taxon>Cestoda</taxon>
        <taxon>Eucestoda</taxon>
        <taxon>Diphyllobothriidea</taxon>
        <taxon>Diphyllobothriidae</taxon>
        <taxon>Schistocephalus</taxon>
    </lineage>
</organism>
<dbReference type="Proteomes" id="UP000275846">
    <property type="component" value="Unassembled WGS sequence"/>
</dbReference>
<protein>
    <submittedName>
        <fullName evidence="4">NET domain-containing protein</fullName>
    </submittedName>
</protein>
<reference evidence="2 3" key="2">
    <citation type="submission" date="2018-11" db="EMBL/GenBank/DDBJ databases">
        <authorList>
            <consortium name="Pathogen Informatics"/>
        </authorList>
    </citation>
    <scope>NUCLEOTIDE SEQUENCE [LARGE SCALE GENOMIC DNA]</scope>
    <source>
        <strain evidence="2 3">NST_G2</strain>
    </source>
</reference>
<proteinExistence type="predicted"/>
<reference evidence="4" key="1">
    <citation type="submission" date="2016-06" db="UniProtKB">
        <authorList>
            <consortium name="WormBaseParasite"/>
        </authorList>
    </citation>
    <scope>IDENTIFICATION</scope>
</reference>
<feature type="compositionally biased region" description="Basic residues" evidence="1">
    <location>
        <begin position="217"/>
        <end position="232"/>
    </location>
</feature>
<keyword evidence="3" id="KW-1185">Reference proteome</keyword>
<evidence type="ECO:0000313" key="2">
    <source>
        <dbReference type="EMBL" id="VDM02974.1"/>
    </source>
</evidence>
<evidence type="ECO:0000256" key="1">
    <source>
        <dbReference type="SAM" id="MobiDB-lite"/>
    </source>
</evidence>
<dbReference type="EMBL" id="UYSU01041264">
    <property type="protein sequence ID" value="VDM02974.1"/>
    <property type="molecule type" value="Genomic_DNA"/>
</dbReference>
<feature type="compositionally biased region" description="Polar residues" evidence="1">
    <location>
        <begin position="152"/>
        <end position="167"/>
    </location>
</feature>
<name>A0A183TJE0_SCHSO</name>
<gene>
    <name evidence="2" type="ORF">SSLN_LOCUS16588</name>
</gene>
<feature type="compositionally biased region" description="Polar residues" evidence="1">
    <location>
        <begin position="186"/>
        <end position="208"/>
    </location>
</feature>
<feature type="region of interest" description="Disordered" evidence="1">
    <location>
        <begin position="186"/>
        <end position="236"/>
    </location>
</feature>
<feature type="region of interest" description="Disordered" evidence="1">
    <location>
        <begin position="139"/>
        <end position="170"/>
    </location>
</feature>
<accession>A0A183TJE0</accession>
<evidence type="ECO:0000313" key="4">
    <source>
        <dbReference type="WBParaSite" id="SSLN_0001722101-mRNA-1"/>
    </source>
</evidence>
<dbReference type="WBParaSite" id="SSLN_0001722101-mRNA-1">
    <property type="protein sequence ID" value="SSLN_0001722101-mRNA-1"/>
    <property type="gene ID" value="SSLN_0001722101"/>
</dbReference>